<keyword evidence="1" id="KW-0472">Membrane</keyword>
<protein>
    <recommendedName>
        <fullName evidence="4">Ion transport domain-containing protein</fullName>
    </recommendedName>
</protein>
<dbReference type="OrthoDB" id="2433724at2759"/>
<proteinExistence type="predicted"/>
<evidence type="ECO:0000256" key="1">
    <source>
        <dbReference type="SAM" id="Phobius"/>
    </source>
</evidence>
<dbReference type="EMBL" id="QKWP01000068">
    <property type="protein sequence ID" value="RIB28348.1"/>
    <property type="molecule type" value="Genomic_DNA"/>
</dbReference>
<dbReference type="AlphaFoldDB" id="A0A397W2C1"/>
<evidence type="ECO:0008006" key="4">
    <source>
        <dbReference type="Google" id="ProtNLM"/>
    </source>
</evidence>
<gene>
    <name evidence="2" type="ORF">C2G38_2028597</name>
</gene>
<feature type="transmembrane region" description="Helical" evidence="1">
    <location>
        <begin position="37"/>
        <end position="60"/>
    </location>
</feature>
<feature type="transmembrane region" description="Helical" evidence="1">
    <location>
        <begin position="12"/>
        <end position="31"/>
    </location>
</feature>
<keyword evidence="1" id="KW-1133">Transmembrane helix</keyword>
<reference evidence="2 3" key="1">
    <citation type="submission" date="2018-06" db="EMBL/GenBank/DDBJ databases">
        <title>Comparative genomics reveals the genomic features of Rhizophagus irregularis, R. cerebriforme, R. diaphanum and Gigaspora rosea, and their symbiotic lifestyle signature.</title>
        <authorList>
            <person name="Morin E."/>
            <person name="San Clemente H."/>
            <person name="Chen E.C.H."/>
            <person name="De La Providencia I."/>
            <person name="Hainaut M."/>
            <person name="Kuo A."/>
            <person name="Kohler A."/>
            <person name="Murat C."/>
            <person name="Tang N."/>
            <person name="Roy S."/>
            <person name="Loubradou J."/>
            <person name="Henrissat B."/>
            <person name="Grigoriev I.V."/>
            <person name="Corradi N."/>
            <person name="Roux C."/>
            <person name="Martin F.M."/>
        </authorList>
    </citation>
    <scope>NUCLEOTIDE SEQUENCE [LARGE SCALE GENOMIC DNA]</scope>
    <source>
        <strain evidence="2 3">DAOM 194757</strain>
    </source>
</reference>
<evidence type="ECO:0000313" key="2">
    <source>
        <dbReference type="EMBL" id="RIB28348.1"/>
    </source>
</evidence>
<evidence type="ECO:0000313" key="3">
    <source>
        <dbReference type="Proteomes" id="UP000266673"/>
    </source>
</evidence>
<dbReference type="STRING" id="44941.A0A397W2C1"/>
<accession>A0A397W2C1</accession>
<organism evidence="2 3">
    <name type="scientific">Gigaspora rosea</name>
    <dbReference type="NCBI Taxonomy" id="44941"/>
    <lineage>
        <taxon>Eukaryota</taxon>
        <taxon>Fungi</taxon>
        <taxon>Fungi incertae sedis</taxon>
        <taxon>Mucoromycota</taxon>
        <taxon>Glomeromycotina</taxon>
        <taxon>Glomeromycetes</taxon>
        <taxon>Diversisporales</taxon>
        <taxon>Gigasporaceae</taxon>
        <taxon>Gigaspora</taxon>
    </lineage>
</organism>
<keyword evidence="1" id="KW-0812">Transmembrane</keyword>
<dbReference type="Proteomes" id="UP000266673">
    <property type="component" value="Unassembled WGS sequence"/>
</dbReference>
<name>A0A397W2C1_9GLOM</name>
<sequence>MSSSWNILDSDINMFAQFGSAVIASYYMMITGDSTPISLWVSNMIMLLMLIVSCFLLIYLMNLFIGILSNLISNEDDYVAYLTLKSEIIEEIELFYMLPHQRRKENWFPYIIFYECHIIKLREHIMDILKDNWSGYKKPYISKTLNEVLHLPEEPPSLKEIVGIVKDTLKNFEKKIEDLPVLKQDIKELKESIEGNYYKERYESKELFEFVFYLIFNKVQIKFSICEN</sequence>
<comment type="caution">
    <text evidence="2">The sequence shown here is derived from an EMBL/GenBank/DDBJ whole genome shotgun (WGS) entry which is preliminary data.</text>
</comment>
<keyword evidence="3" id="KW-1185">Reference proteome</keyword>